<evidence type="ECO:0000256" key="8">
    <source>
        <dbReference type="ARBA" id="ARBA00023224"/>
    </source>
</evidence>
<protein>
    <submittedName>
        <fullName evidence="10">Odorant receptor</fullName>
    </submittedName>
</protein>
<keyword evidence="6 9" id="KW-0472">Membrane</keyword>
<dbReference type="GO" id="GO:0005886">
    <property type="term" value="C:plasma membrane"/>
    <property type="evidence" value="ECO:0007669"/>
    <property type="project" value="TreeGrafter"/>
</dbReference>
<dbReference type="GO" id="GO:0004984">
    <property type="term" value="F:olfactory receptor activity"/>
    <property type="evidence" value="ECO:0007669"/>
    <property type="project" value="InterPro"/>
</dbReference>
<evidence type="ECO:0000256" key="4">
    <source>
        <dbReference type="ARBA" id="ARBA00022725"/>
    </source>
</evidence>
<dbReference type="PANTHER" id="PTHR21137">
    <property type="entry name" value="ODORANT RECEPTOR"/>
    <property type="match status" value="1"/>
</dbReference>
<dbReference type="GO" id="GO:0005549">
    <property type="term" value="F:odorant binding"/>
    <property type="evidence" value="ECO:0007669"/>
    <property type="project" value="InterPro"/>
</dbReference>
<keyword evidence="7 10" id="KW-0675">Receptor</keyword>
<dbReference type="AlphaFoldDB" id="A0AAU0QLF6"/>
<dbReference type="InterPro" id="IPR004117">
    <property type="entry name" value="7tm6_olfct_rcpt"/>
</dbReference>
<proteinExistence type="evidence at transcript level"/>
<evidence type="ECO:0000256" key="3">
    <source>
        <dbReference type="ARBA" id="ARBA00022692"/>
    </source>
</evidence>
<keyword evidence="4" id="KW-0552">Olfaction</keyword>
<feature type="transmembrane region" description="Helical" evidence="9">
    <location>
        <begin position="46"/>
        <end position="66"/>
    </location>
</feature>
<dbReference type="PANTHER" id="PTHR21137:SF42">
    <property type="entry name" value="ODORANT RECEPTOR 83A"/>
    <property type="match status" value="1"/>
</dbReference>
<evidence type="ECO:0000256" key="1">
    <source>
        <dbReference type="ARBA" id="ARBA00004141"/>
    </source>
</evidence>
<evidence type="ECO:0000256" key="6">
    <source>
        <dbReference type="ARBA" id="ARBA00023136"/>
    </source>
</evidence>
<evidence type="ECO:0000256" key="2">
    <source>
        <dbReference type="ARBA" id="ARBA00022606"/>
    </source>
</evidence>
<organism evidence="10">
    <name type="scientific">Leucinodes orbonalis</name>
    <dbReference type="NCBI Taxonomy" id="711050"/>
    <lineage>
        <taxon>Eukaryota</taxon>
        <taxon>Metazoa</taxon>
        <taxon>Ecdysozoa</taxon>
        <taxon>Arthropoda</taxon>
        <taxon>Hexapoda</taxon>
        <taxon>Insecta</taxon>
        <taxon>Pterygota</taxon>
        <taxon>Neoptera</taxon>
        <taxon>Endopterygota</taxon>
        <taxon>Lepidoptera</taxon>
        <taxon>Glossata</taxon>
        <taxon>Ditrysia</taxon>
        <taxon>Pyraloidea</taxon>
        <taxon>Crambidae</taxon>
        <taxon>Spilomelinae</taxon>
        <taxon>Leucinodes</taxon>
    </lineage>
</organism>
<dbReference type="EMBL" id="OQ970336">
    <property type="protein sequence ID" value="WPO56443.1"/>
    <property type="molecule type" value="mRNA"/>
</dbReference>
<dbReference type="GO" id="GO:0007165">
    <property type="term" value="P:signal transduction"/>
    <property type="evidence" value="ECO:0007669"/>
    <property type="project" value="UniProtKB-KW"/>
</dbReference>
<feature type="transmembrane region" description="Helical" evidence="9">
    <location>
        <begin position="145"/>
        <end position="163"/>
    </location>
</feature>
<reference evidence="10" key="1">
    <citation type="submission" date="2023-05" db="EMBL/GenBank/DDBJ databases">
        <authorList>
            <person name="Pathak J."/>
            <person name="Thiruvengadam V."/>
            <person name="Gracy G.R."/>
            <person name="M M."/>
        </authorList>
    </citation>
    <scope>NUCLEOTIDE SEQUENCE</scope>
    <source>
        <tissue evidence="10">Head and antenna</tissue>
    </source>
</reference>
<evidence type="ECO:0000256" key="7">
    <source>
        <dbReference type="ARBA" id="ARBA00023170"/>
    </source>
</evidence>
<evidence type="ECO:0000256" key="5">
    <source>
        <dbReference type="ARBA" id="ARBA00022989"/>
    </source>
</evidence>
<feature type="transmembrane region" description="Helical" evidence="9">
    <location>
        <begin position="78"/>
        <end position="96"/>
    </location>
</feature>
<comment type="subcellular location">
    <subcellularLocation>
        <location evidence="1">Membrane</location>
        <topology evidence="1">Multi-pass membrane protein</topology>
    </subcellularLocation>
</comment>
<dbReference type="Pfam" id="PF02949">
    <property type="entry name" value="7tm_6"/>
    <property type="match status" value="1"/>
</dbReference>
<sequence>MIGLYISVRYIYVSVRSESLRTTVDLLRFNHDNDFCFIYLRLCWNFVYWSIFVHIALIVILDFMTIRKVILKGDVDEAPMVFEILPCIGYLSLSLFKTYKMVTRRCVFENLIHELRSMWPDGEVAEDESSIVNKALKEVNIFIKVYYFCNNLLALSVMIPPYFSVLKRIIGYDVPRILPYSYWIPYDGTQPVWYEFTITLMAWQTFATLWCMLAGDLLFCVLLSHITTQFDLLCLRIRRLFYVTVDEQLIEDYPLGMIM</sequence>
<keyword evidence="5 9" id="KW-1133">Transmembrane helix</keyword>
<keyword evidence="8" id="KW-0807">Transducer</keyword>
<feature type="transmembrane region" description="Helical" evidence="9">
    <location>
        <begin position="201"/>
        <end position="223"/>
    </location>
</feature>
<evidence type="ECO:0000256" key="9">
    <source>
        <dbReference type="SAM" id="Phobius"/>
    </source>
</evidence>
<evidence type="ECO:0000313" key="10">
    <source>
        <dbReference type="EMBL" id="WPO56443.1"/>
    </source>
</evidence>
<name>A0AAU0QLF6_9NEOP</name>
<keyword evidence="2" id="KW-0716">Sensory transduction</keyword>
<accession>A0AAU0QLF6</accession>
<keyword evidence="3 9" id="KW-0812">Transmembrane</keyword>